<dbReference type="SUPFAM" id="SSF141457">
    <property type="entry name" value="BH3618-like"/>
    <property type="match status" value="1"/>
</dbReference>
<dbReference type="AlphaFoldDB" id="A0A7W5GCA8"/>
<evidence type="ECO:0000313" key="5">
    <source>
        <dbReference type="EMBL" id="MBB3154630.1"/>
    </source>
</evidence>
<protein>
    <recommendedName>
        <fullName evidence="4">Flagellar assembly factor FliW</fullName>
    </recommendedName>
</protein>
<dbReference type="PANTHER" id="PTHR39190:SF1">
    <property type="entry name" value="FLAGELLAR ASSEMBLY FACTOR FLIW"/>
    <property type="match status" value="1"/>
</dbReference>
<reference evidence="5 6" key="1">
    <citation type="submission" date="2020-08" db="EMBL/GenBank/DDBJ databases">
        <title>Genomic Encyclopedia of Type Strains, Phase III (KMG-III): the genomes of soil and plant-associated and newly described type strains.</title>
        <authorList>
            <person name="Whitman W."/>
        </authorList>
    </citation>
    <scope>NUCLEOTIDE SEQUENCE [LARGE SCALE GENOMIC DNA]</scope>
    <source>
        <strain evidence="5 6">CECT 8234</strain>
    </source>
</reference>
<dbReference type="GO" id="GO:0005737">
    <property type="term" value="C:cytoplasm"/>
    <property type="evidence" value="ECO:0007669"/>
    <property type="project" value="UniProtKB-SubCell"/>
</dbReference>
<keyword evidence="5" id="KW-0966">Cell projection</keyword>
<organism evidence="5 6">
    <name type="scientific">Paenibacillus endophyticus</name>
    <dbReference type="NCBI Taxonomy" id="1294268"/>
    <lineage>
        <taxon>Bacteria</taxon>
        <taxon>Bacillati</taxon>
        <taxon>Bacillota</taxon>
        <taxon>Bacilli</taxon>
        <taxon>Bacillales</taxon>
        <taxon>Paenibacillaceae</taxon>
        <taxon>Paenibacillus</taxon>
    </lineage>
</organism>
<dbReference type="GO" id="GO:0006417">
    <property type="term" value="P:regulation of translation"/>
    <property type="evidence" value="ECO:0007669"/>
    <property type="project" value="UniProtKB-KW"/>
</dbReference>
<comment type="subcellular location">
    <subcellularLocation>
        <location evidence="4">Cytoplasm</location>
    </subcellularLocation>
</comment>
<dbReference type="GO" id="GO:0044780">
    <property type="term" value="P:bacterial-type flagellum assembly"/>
    <property type="evidence" value="ECO:0007669"/>
    <property type="project" value="UniProtKB-UniRule"/>
</dbReference>
<evidence type="ECO:0000256" key="3">
    <source>
        <dbReference type="ARBA" id="ARBA00022845"/>
    </source>
</evidence>
<comment type="similarity">
    <text evidence="4">Belongs to the FliW family.</text>
</comment>
<dbReference type="Gene3D" id="2.30.290.10">
    <property type="entry name" value="BH3618-like"/>
    <property type="match status" value="1"/>
</dbReference>
<keyword evidence="5" id="KW-0969">Cilium</keyword>
<dbReference type="Proteomes" id="UP000518605">
    <property type="component" value="Unassembled WGS sequence"/>
</dbReference>
<dbReference type="InterPro" id="IPR024046">
    <property type="entry name" value="Flagellar_assmbl_FliW_dom_sf"/>
</dbReference>
<dbReference type="NCBIfam" id="NF009793">
    <property type="entry name" value="PRK13285.1-1"/>
    <property type="match status" value="1"/>
</dbReference>
<name>A0A7W5GCA8_9BACL</name>
<keyword evidence="1 4" id="KW-0963">Cytoplasm</keyword>
<keyword evidence="4" id="KW-0143">Chaperone</keyword>
<evidence type="ECO:0000256" key="1">
    <source>
        <dbReference type="ARBA" id="ARBA00022490"/>
    </source>
</evidence>
<keyword evidence="6" id="KW-1185">Reference proteome</keyword>
<evidence type="ECO:0000256" key="2">
    <source>
        <dbReference type="ARBA" id="ARBA00022795"/>
    </source>
</evidence>
<dbReference type="Pfam" id="PF02623">
    <property type="entry name" value="FliW"/>
    <property type="match status" value="1"/>
</dbReference>
<gene>
    <name evidence="4" type="primary">fliW</name>
    <name evidence="5" type="ORF">FHS16_004712</name>
</gene>
<comment type="subunit">
    <text evidence="4">Interacts with translational regulator CsrA and flagellin(s).</text>
</comment>
<evidence type="ECO:0000256" key="4">
    <source>
        <dbReference type="HAMAP-Rule" id="MF_01185"/>
    </source>
</evidence>
<keyword evidence="3 4" id="KW-0810">Translation regulation</keyword>
<dbReference type="HAMAP" id="MF_01185">
    <property type="entry name" value="FliW"/>
    <property type="match status" value="1"/>
</dbReference>
<comment type="function">
    <text evidence="4">Acts as an anti-CsrA protein, binds CsrA and prevents it from repressing translation of its target genes, one of which is flagellin. Binds to flagellin and participates in the assembly of the flagellum.</text>
</comment>
<accession>A0A7W5GCA8</accession>
<dbReference type="RefSeq" id="WP_183568394.1">
    <property type="nucleotide sequence ID" value="NZ_CBCSLB010000017.1"/>
</dbReference>
<sequence length="147" mass="16623">MVFETSRFGLLEYEEEKVITFSGGMPGFKKYQNYTIVVIEESPFHYLQSVEEGALAFIIASPFDFFHEYQFDLPEQLIEAMSLHSKEQIQVYNIINVQGELAAATMNLAAPIIINTTDRTGMQYILPNGGYSIHQPLFSKRVSVGGE</sequence>
<comment type="caution">
    <text evidence="5">The sequence shown here is derived from an EMBL/GenBank/DDBJ whole genome shotgun (WGS) entry which is preliminary data.</text>
</comment>
<evidence type="ECO:0000313" key="6">
    <source>
        <dbReference type="Proteomes" id="UP000518605"/>
    </source>
</evidence>
<dbReference type="EMBL" id="JACHXW010000017">
    <property type="protein sequence ID" value="MBB3154630.1"/>
    <property type="molecule type" value="Genomic_DNA"/>
</dbReference>
<keyword evidence="5" id="KW-0282">Flagellum</keyword>
<dbReference type="InterPro" id="IPR003775">
    <property type="entry name" value="Flagellar_assembly_factor_FliW"/>
</dbReference>
<proteinExistence type="inferred from homology"/>
<keyword evidence="2 4" id="KW-1005">Bacterial flagellum biogenesis</keyword>
<dbReference type="PANTHER" id="PTHR39190">
    <property type="entry name" value="FLAGELLAR ASSEMBLY FACTOR FLIW"/>
    <property type="match status" value="1"/>
</dbReference>